<evidence type="ECO:0000256" key="1">
    <source>
        <dbReference type="ARBA" id="ARBA00004496"/>
    </source>
</evidence>
<dbReference type="GO" id="GO:0004719">
    <property type="term" value="F:protein-L-isoaspartate (D-aspartate) O-methyltransferase activity"/>
    <property type="evidence" value="ECO:0007669"/>
    <property type="project" value="UniProtKB-UniRule"/>
</dbReference>
<dbReference type="NCBIfam" id="NF001453">
    <property type="entry name" value="PRK00312.1"/>
    <property type="match status" value="1"/>
</dbReference>
<evidence type="ECO:0000256" key="3">
    <source>
        <dbReference type="ARBA" id="ARBA00022490"/>
    </source>
</evidence>
<keyword evidence="5 7" id="KW-0808">Transferase</keyword>
<dbReference type="GO" id="GO:0032259">
    <property type="term" value="P:methylation"/>
    <property type="evidence" value="ECO:0007669"/>
    <property type="project" value="UniProtKB-KW"/>
</dbReference>
<evidence type="ECO:0000256" key="7">
    <source>
        <dbReference type="HAMAP-Rule" id="MF_00090"/>
    </source>
</evidence>
<keyword evidence="9" id="KW-1185">Reference proteome</keyword>
<accession>A0AAP2G465</accession>
<evidence type="ECO:0000256" key="5">
    <source>
        <dbReference type="ARBA" id="ARBA00022679"/>
    </source>
</evidence>
<evidence type="ECO:0000313" key="9">
    <source>
        <dbReference type="Proteomes" id="UP001319104"/>
    </source>
</evidence>
<keyword evidence="6 7" id="KW-0949">S-adenosyl-L-methionine</keyword>
<comment type="caution">
    <text evidence="8">The sequence shown here is derived from an EMBL/GenBank/DDBJ whole genome shotgun (WGS) entry which is preliminary data.</text>
</comment>
<sequence>MIRLEDTYRHKGQRRELVNLLRKKGITDEGVLNVINAIPRHFFFESALHSHAYEDKAFPIGEGQTISQPYTVAFQTELLEVKQGDKILEIGTGSGYQAAVLFLLGAEVHSIEYQPKLYERTKKFLPRLGININFYQGDGSKGLPAQAPFDKIIVTAGAPVVPHSLLEQLNVNGILVIPVGDRNSQKMLKLTKVSPTEIMQEEYDNFAFVPLLGDEGWKPSK</sequence>
<evidence type="ECO:0000256" key="6">
    <source>
        <dbReference type="ARBA" id="ARBA00022691"/>
    </source>
</evidence>
<dbReference type="PANTHER" id="PTHR11579:SF0">
    <property type="entry name" value="PROTEIN-L-ISOASPARTATE(D-ASPARTATE) O-METHYLTRANSFERASE"/>
    <property type="match status" value="1"/>
</dbReference>
<keyword evidence="4 7" id="KW-0489">Methyltransferase</keyword>
<dbReference type="InterPro" id="IPR029063">
    <property type="entry name" value="SAM-dependent_MTases_sf"/>
</dbReference>
<dbReference type="RefSeq" id="WP_213944027.1">
    <property type="nucleotide sequence ID" value="NZ_JAHCMY010000001.1"/>
</dbReference>
<dbReference type="EMBL" id="JAHCMY010000001">
    <property type="protein sequence ID" value="MBS9523163.1"/>
    <property type="molecule type" value="Genomic_DNA"/>
</dbReference>
<dbReference type="GO" id="GO:0030091">
    <property type="term" value="P:protein repair"/>
    <property type="evidence" value="ECO:0007669"/>
    <property type="project" value="UniProtKB-UniRule"/>
</dbReference>
<feature type="active site" evidence="7">
    <location>
        <position position="67"/>
    </location>
</feature>
<dbReference type="AlphaFoldDB" id="A0AAP2G465"/>
<dbReference type="GO" id="GO:0005737">
    <property type="term" value="C:cytoplasm"/>
    <property type="evidence" value="ECO:0007669"/>
    <property type="project" value="UniProtKB-SubCell"/>
</dbReference>
<dbReference type="SUPFAM" id="SSF53335">
    <property type="entry name" value="S-adenosyl-L-methionine-dependent methyltransferases"/>
    <property type="match status" value="1"/>
</dbReference>
<evidence type="ECO:0000256" key="2">
    <source>
        <dbReference type="ARBA" id="ARBA00005369"/>
    </source>
</evidence>
<dbReference type="FunFam" id="3.40.50.150:FF:000010">
    <property type="entry name" value="Protein-L-isoaspartate O-methyltransferase"/>
    <property type="match status" value="1"/>
</dbReference>
<dbReference type="NCBIfam" id="TIGR00080">
    <property type="entry name" value="pimt"/>
    <property type="match status" value="1"/>
</dbReference>
<name>A0AAP2G465_9BACT</name>
<reference evidence="8 9" key="1">
    <citation type="submission" date="2021-05" db="EMBL/GenBank/DDBJ databases">
        <authorList>
            <person name="Zhang Z.D."/>
            <person name="Osman G."/>
        </authorList>
    </citation>
    <scope>NUCLEOTIDE SEQUENCE [LARGE SCALE GENOMIC DNA]</scope>
    <source>
        <strain evidence="8 9">KCTC 32217</strain>
    </source>
</reference>
<comment type="catalytic activity">
    <reaction evidence="7">
        <text>[protein]-L-isoaspartate + S-adenosyl-L-methionine = [protein]-L-isoaspartate alpha-methyl ester + S-adenosyl-L-homocysteine</text>
        <dbReference type="Rhea" id="RHEA:12705"/>
        <dbReference type="Rhea" id="RHEA-COMP:12143"/>
        <dbReference type="Rhea" id="RHEA-COMP:12144"/>
        <dbReference type="ChEBI" id="CHEBI:57856"/>
        <dbReference type="ChEBI" id="CHEBI:59789"/>
        <dbReference type="ChEBI" id="CHEBI:90596"/>
        <dbReference type="ChEBI" id="CHEBI:90598"/>
        <dbReference type="EC" id="2.1.1.77"/>
    </reaction>
</comment>
<gene>
    <name evidence="7" type="primary">pcm</name>
    <name evidence="8" type="ORF">KI659_03945</name>
</gene>
<comment type="subcellular location">
    <subcellularLocation>
        <location evidence="1 7">Cytoplasm</location>
    </subcellularLocation>
</comment>
<dbReference type="CDD" id="cd02440">
    <property type="entry name" value="AdoMet_MTases"/>
    <property type="match status" value="1"/>
</dbReference>
<dbReference type="PANTHER" id="PTHR11579">
    <property type="entry name" value="PROTEIN-L-ISOASPARTATE O-METHYLTRANSFERASE"/>
    <property type="match status" value="1"/>
</dbReference>
<dbReference type="EC" id="2.1.1.77" evidence="7"/>
<dbReference type="Pfam" id="PF01135">
    <property type="entry name" value="PCMT"/>
    <property type="match status" value="1"/>
</dbReference>
<comment type="similarity">
    <text evidence="2 7">Belongs to the methyltransferase superfamily. L-isoaspartyl/D-aspartyl protein methyltransferase family.</text>
</comment>
<dbReference type="Proteomes" id="UP001319104">
    <property type="component" value="Unassembled WGS sequence"/>
</dbReference>
<protein>
    <recommendedName>
        <fullName evidence="7">Protein-L-isoaspartate O-methyltransferase</fullName>
        <ecNumber evidence="7">2.1.1.77</ecNumber>
    </recommendedName>
    <alternativeName>
        <fullName evidence="7">L-isoaspartyl protein carboxyl methyltransferase</fullName>
    </alternativeName>
    <alternativeName>
        <fullName evidence="7">Protein L-isoaspartyl methyltransferase</fullName>
    </alternativeName>
    <alternativeName>
        <fullName evidence="7">Protein-beta-aspartate methyltransferase</fullName>
        <shortName evidence="7">PIMT</shortName>
    </alternativeName>
</protein>
<dbReference type="HAMAP" id="MF_00090">
    <property type="entry name" value="PIMT"/>
    <property type="match status" value="1"/>
</dbReference>
<proteinExistence type="inferred from homology"/>
<organism evidence="8 9">
    <name type="scientific">Litoribacter ruber</name>
    <dbReference type="NCBI Taxonomy" id="702568"/>
    <lineage>
        <taxon>Bacteria</taxon>
        <taxon>Pseudomonadati</taxon>
        <taxon>Bacteroidota</taxon>
        <taxon>Cytophagia</taxon>
        <taxon>Cytophagales</taxon>
        <taxon>Cyclobacteriaceae</taxon>
        <taxon>Litoribacter</taxon>
    </lineage>
</organism>
<dbReference type="InterPro" id="IPR000682">
    <property type="entry name" value="PCMT"/>
</dbReference>
<keyword evidence="3 7" id="KW-0963">Cytoplasm</keyword>
<comment type="function">
    <text evidence="7">Catalyzes the methyl esterification of L-isoaspartyl residues in peptides and proteins that result from spontaneous decomposition of normal L-aspartyl and L-asparaginyl residues. It plays a role in the repair and/or degradation of damaged proteins.</text>
</comment>
<dbReference type="Gene3D" id="3.40.50.150">
    <property type="entry name" value="Vaccinia Virus protein VP39"/>
    <property type="match status" value="1"/>
</dbReference>
<evidence type="ECO:0000256" key="4">
    <source>
        <dbReference type="ARBA" id="ARBA00022603"/>
    </source>
</evidence>
<dbReference type="PROSITE" id="PS01279">
    <property type="entry name" value="PCMT"/>
    <property type="match status" value="1"/>
</dbReference>
<evidence type="ECO:0000313" key="8">
    <source>
        <dbReference type="EMBL" id="MBS9523163.1"/>
    </source>
</evidence>